<evidence type="ECO:0000313" key="3">
    <source>
        <dbReference type="EMBL" id="EDV24385.1"/>
    </source>
</evidence>
<dbReference type="PANTHER" id="PTHR15191:SF3">
    <property type="entry name" value="PITUITARY TUMOR-TRANSFORMING GENE PROTEIN-BINDING FACTOR"/>
    <property type="match status" value="1"/>
</dbReference>
<accession>B3RXB0</accession>
<feature type="chain" id="PRO_5002797057" evidence="2">
    <location>
        <begin position="24"/>
        <end position="177"/>
    </location>
</feature>
<dbReference type="HOGENOM" id="CLU_109415_0_0_1"/>
<dbReference type="FunCoup" id="B3RXB0">
    <property type="interactions" value="184"/>
</dbReference>
<proteinExistence type="predicted"/>
<dbReference type="EMBL" id="DS985245">
    <property type="protein sequence ID" value="EDV24385.1"/>
    <property type="molecule type" value="Genomic_DNA"/>
</dbReference>
<dbReference type="Proteomes" id="UP000009022">
    <property type="component" value="Unassembled WGS sequence"/>
</dbReference>
<keyword evidence="1" id="KW-0812">Transmembrane</keyword>
<evidence type="ECO:0000313" key="4">
    <source>
        <dbReference type="Proteomes" id="UP000009022"/>
    </source>
</evidence>
<dbReference type="OrthoDB" id="5829916at2759"/>
<dbReference type="AlphaFoldDB" id="B3RXB0"/>
<keyword evidence="2" id="KW-0732">Signal</keyword>
<evidence type="ECO:0000256" key="2">
    <source>
        <dbReference type="SAM" id="SignalP"/>
    </source>
</evidence>
<dbReference type="CTD" id="6753942"/>
<keyword evidence="1" id="KW-1133">Transmembrane helix</keyword>
<name>B3RXB0_TRIAD</name>
<feature type="signal peptide" evidence="2">
    <location>
        <begin position="1"/>
        <end position="23"/>
    </location>
</feature>
<feature type="transmembrane region" description="Helical" evidence="1">
    <location>
        <begin position="93"/>
        <end position="118"/>
    </location>
</feature>
<dbReference type="InterPro" id="IPR052304">
    <property type="entry name" value="PTTG1IP"/>
</dbReference>
<dbReference type="RefSeq" id="XP_002112275.1">
    <property type="nucleotide sequence ID" value="XM_002112239.1"/>
</dbReference>
<dbReference type="GO" id="GO:0005737">
    <property type="term" value="C:cytoplasm"/>
    <property type="evidence" value="ECO:0000318"/>
    <property type="project" value="GO_Central"/>
</dbReference>
<dbReference type="eggNOG" id="ENOG502RYM1">
    <property type="taxonomic scope" value="Eukaryota"/>
</dbReference>
<dbReference type="GO" id="GO:0005634">
    <property type="term" value="C:nucleus"/>
    <property type="evidence" value="ECO:0000318"/>
    <property type="project" value="GO_Central"/>
</dbReference>
<dbReference type="GO" id="GO:0006606">
    <property type="term" value="P:protein import into nucleus"/>
    <property type="evidence" value="ECO:0000318"/>
    <property type="project" value="GO_Central"/>
</dbReference>
<dbReference type="PhylomeDB" id="B3RXB0"/>
<reference evidence="3 4" key="1">
    <citation type="journal article" date="2008" name="Nature">
        <title>The Trichoplax genome and the nature of placozoans.</title>
        <authorList>
            <person name="Srivastava M."/>
            <person name="Begovic E."/>
            <person name="Chapman J."/>
            <person name="Putnam N.H."/>
            <person name="Hellsten U."/>
            <person name="Kawashima T."/>
            <person name="Kuo A."/>
            <person name="Mitros T."/>
            <person name="Salamov A."/>
            <person name="Carpenter M.L."/>
            <person name="Signorovitch A.Y."/>
            <person name="Moreno M.A."/>
            <person name="Kamm K."/>
            <person name="Grimwood J."/>
            <person name="Schmutz J."/>
            <person name="Shapiro H."/>
            <person name="Grigoriev I.V."/>
            <person name="Buss L.W."/>
            <person name="Schierwater B."/>
            <person name="Dellaporta S.L."/>
            <person name="Rokhsar D.S."/>
        </authorList>
    </citation>
    <scope>NUCLEOTIDE SEQUENCE [LARGE SCALE GENOMIC DNA]</scope>
    <source>
        <strain evidence="3 4">Grell-BS-1999</strain>
    </source>
</reference>
<organism evidence="3 4">
    <name type="scientific">Trichoplax adhaerens</name>
    <name type="common">Trichoplax reptans</name>
    <dbReference type="NCBI Taxonomy" id="10228"/>
    <lineage>
        <taxon>Eukaryota</taxon>
        <taxon>Metazoa</taxon>
        <taxon>Placozoa</taxon>
        <taxon>Uniplacotomia</taxon>
        <taxon>Trichoplacea</taxon>
        <taxon>Trichoplacidae</taxon>
        <taxon>Trichoplax</taxon>
    </lineage>
</organism>
<gene>
    <name evidence="3" type="ORF">TRIADDRAFT_56145</name>
</gene>
<dbReference type="OMA" id="WVNFKAL"/>
<dbReference type="GeneID" id="6753942"/>
<protein>
    <submittedName>
        <fullName evidence="3">PTTG1IP</fullName>
    </submittedName>
</protein>
<dbReference type="InParanoid" id="B3RXB0"/>
<keyword evidence="4" id="KW-1185">Reference proteome</keyword>
<evidence type="ECO:0000256" key="1">
    <source>
        <dbReference type="SAM" id="Phobius"/>
    </source>
</evidence>
<keyword evidence="1" id="KW-0472">Membrane</keyword>
<dbReference type="CDD" id="cd22740">
    <property type="entry name" value="Complexin_NTD"/>
    <property type="match status" value="1"/>
</dbReference>
<dbReference type="KEGG" id="tad:TRIADDRAFT_56145"/>
<dbReference type="PANTHER" id="PTHR15191">
    <property type="entry name" value="PROTEIN CBG20567"/>
    <property type="match status" value="1"/>
</dbReference>
<sequence length="177" mass="20229">MNVLLRISLSILILTVFTQYCLADTTVKPTEKPVDCRKYNGSCGDCVGTHHCYYCGSSKVCWKYDPTIKNFIPPESQCAKNDSFLGQCFFSTLVLLIAVPTTAGVLLIALGCTIYYCCCRNNKRKIQRDQAQFQAELDRRKEASDRRKSERQAKRDDIRRKYGLFKDGDDSMYSRMA</sequence>